<feature type="non-terminal residue" evidence="2">
    <location>
        <position position="1"/>
    </location>
</feature>
<feature type="region of interest" description="Disordered" evidence="1">
    <location>
        <begin position="166"/>
        <end position="204"/>
    </location>
</feature>
<proteinExistence type="predicted"/>
<dbReference type="PANTHER" id="PTHR32116">
    <property type="entry name" value="GALACTURONOSYLTRANSFERASE 4-RELATED"/>
    <property type="match status" value="1"/>
</dbReference>
<evidence type="ECO:0008006" key="4">
    <source>
        <dbReference type="Google" id="ProtNLM"/>
    </source>
</evidence>
<dbReference type="PANTHER" id="PTHR32116:SF74">
    <property type="entry name" value="GALACTURONOSYLTRANSFERASE 10-RELATED"/>
    <property type="match status" value="1"/>
</dbReference>
<gene>
    <name evidence="2" type="ORF">HID58_095797</name>
</gene>
<sequence>YVSSYTDWNRRRDCFENLLGTHTFVDIRNGRLRCVETGHEVVARDEEAYALSSGTHRSRSISWEISSHHILAVPNFSFEARVQAFGDIVNKNDEHIWKYVKWEEISTQIRLMNMISDSLTSCTDSNFVSCLLFLAFNVLVLMYLIEQVERGAGTSGKTEKIQVTNKHKRFKEETDSNDSEFWMLKSSSGSESEQESDEENCKGSHCDAKEYEDLSERTKRMSIEIRPRQMSSVTDKSAKYAQIAAEEVPKSLYCLGGKLAERIYDVASKLTDNSLYHVCVFSDNIVATSVVVNSTALNSKTPEKVVFHLVTNAMKSWFAMNMDNLRGVTVEVQKFEDFKWLNASYVPVLKQLQEHYKQQKRAHWQQFS</sequence>
<evidence type="ECO:0000313" key="2">
    <source>
        <dbReference type="EMBL" id="KAH0850092.1"/>
    </source>
</evidence>
<name>A0ABQ7X4J6_BRANA</name>
<dbReference type="InterPro" id="IPR029993">
    <property type="entry name" value="GAUT"/>
</dbReference>
<comment type="caution">
    <text evidence="2">The sequence shown here is derived from an EMBL/GenBank/DDBJ whole genome shotgun (WGS) entry which is preliminary data.</text>
</comment>
<protein>
    <recommendedName>
        <fullName evidence="4">Hexosyltransferase</fullName>
    </recommendedName>
</protein>
<reference evidence="2 3" key="1">
    <citation type="submission" date="2021-05" db="EMBL/GenBank/DDBJ databases">
        <title>Genome Assembly of Synthetic Allotetraploid Brassica napus Reveals Homoeologous Exchanges between Subgenomes.</title>
        <authorList>
            <person name="Davis J.T."/>
        </authorList>
    </citation>
    <scope>NUCLEOTIDE SEQUENCE [LARGE SCALE GENOMIC DNA]</scope>
    <source>
        <strain evidence="3">cv. Da-Ae</strain>
        <tissue evidence="2">Seedling</tissue>
    </source>
</reference>
<dbReference type="Proteomes" id="UP000824890">
    <property type="component" value="Unassembled WGS sequence"/>
</dbReference>
<keyword evidence="3" id="KW-1185">Reference proteome</keyword>
<evidence type="ECO:0000313" key="3">
    <source>
        <dbReference type="Proteomes" id="UP000824890"/>
    </source>
</evidence>
<dbReference type="EMBL" id="JAGKQM010002171">
    <property type="protein sequence ID" value="KAH0850092.1"/>
    <property type="molecule type" value="Genomic_DNA"/>
</dbReference>
<accession>A0ABQ7X4J6</accession>
<organism evidence="2 3">
    <name type="scientific">Brassica napus</name>
    <name type="common">Rape</name>
    <dbReference type="NCBI Taxonomy" id="3708"/>
    <lineage>
        <taxon>Eukaryota</taxon>
        <taxon>Viridiplantae</taxon>
        <taxon>Streptophyta</taxon>
        <taxon>Embryophyta</taxon>
        <taxon>Tracheophyta</taxon>
        <taxon>Spermatophyta</taxon>
        <taxon>Magnoliopsida</taxon>
        <taxon>eudicotyledons</taxon>
        <taxon>Gunneridae</taxon>
        <taxon>Pentapetalae</taxon>
        <taxon>rosids</taxon>
        <taxon>malvids</taxon>
        <taxon>Brassicales</taxon>
        <taxon>Brassicaceae</taxon>
        <taxon>Brassiceae</taxon>
        <taxon>Brassica</taxon>
    </lineage>
</organism>
<evidence type="ECO:0000256" key="1">
    <source>
        <dbReference type="SAM" id="MobiDB-lite"/>
    </source>
</evidence>
<feature type="non-terminal residue" evidence="2">
    <location>
        <position position="368"/>
    </location>
</feature>